<comment type="similarity">
    <text evidence="1">Belongs to the unc-93 family.</text>
</comment>
<dbReference type="RefSeq" id="XP_022236341.1">
    <property type="nucleotide sequence ID" value="XM_022380633.1"/>
</dbReference>
<dbReference type="PANTHER" id="PTHR19444">
    <property type="entry name" value="UNC-93 RELATED"/>
    <property type="match status" value="1"/>
</dbReference>
<feature type="transmembrane region" description="Helical" evidence="2">
    <location>
        <begin position="41"/>
        <end position="61"/>
    </location>
</feature>
<keyword evidence="2" id="KW-0472">Membrane</keyword>
<proteinExistence type="inferred from homology"/>
<gene>
    <name evidence="4" type="primary">LOC111083905</name>
</gene>
<reference evidence="4" key="1">
    <citation type="submission" date="2025-08" db="UniProtKB">
        <authorList>
            <consortium name="RefSeq"/>
        </authorList>
    </citation>
    <scope>IDENTIFICATION</scope>
    <source>
        <tissue evidence="4">Muscle</tissue>
    </source>
</reference>
<evidence type="ECO:0000313" key="3">
    <source>
        <dbReference type="Proteomes" id="UP000694941"/>
    </source>
</evidence>
<dbReference type="PANTHER" id="PTHR19444:SF11">
    <property type="entry name" value="UNC93-LIKE PROTEIN"/>
    <property type="match status" value="1"/>
</dbReference>
<name>A0ABM1RY86_LIMPO</name>
<keyword evidence="2" id="KW-0812">Transmembrane</keyword>
<dbReference type="GeneID" id="111083905"/>
<evidence type="ECO:0000313" key="4">
    <source>
        <dbReference type="RefSeq" id="XP_022236341.1"/>
    </source>
</evidence>
<feature type="transmembrane region" description="Helical" evidence="2">
    <location>
        <begin position="104"/>
        <end position="125"/>
    </location>
</feature>
<keyword evidence="2" id="KW-1133">Transmembrane helix</keyword>
<protein>
    <submittedName>
        <fullName evidence="4">Protein unc-93 homolog A-like</fullName>
    </submittedName>
</protein>
<dbReference type="InterPro" id="IPR036259">
    <property type="entry name" value="MFS_trans_sf"/>
</dbReference>
<keyword evidence="3" id="KW-1185">Reference proteome</keyword>
<sequence length="165" mass="18550">MYVSCALGVEAVGYTMMCMGVMNTLGSFTVYQFAKHIKRPIIMAAGFIFQVGLLMVLWLWKPVRDDIAVFYVIAAGWGLCNAIWETLTLSFVATTYREDWQSAFSLYFLAQALGLTLAFCGSLYFCPGIQIYILAGTLVVSAAPYSCLEFRLHQQRKFQERSAML</sequence>
<evidence type="ECO:0000256" key="1">
    <source>
        <dbReference type="ARBA" id="ARBA00009172"/>
    </source>
</evidence>
<feature type="transmembrane region" description="Helical" evidence="2">
    <location>
        <begin position="67"/>
        <end position="92"/>
    </location>
</feature>
<dbReference type="InterPro" id="IPR051951">
    <property type="entry name" value="UNC-93_regulatory"/>
</dbReference>
<organism evidence="3 4">
    <name type="scientific">Limulus polyphemus</name>
    <name type="common">Atlantic horseshoe crab</name>
    <dbReference type="NCBI Taxonomy" id="6850"/>
    <lineage>
        <taxon>Eukaryota</taxon>
        <taxon>Metazoa</taxon>
        <taxon>Ecdysozoa</taxon>
        <taxon>Arthropoda</taxon>
        <taxon>Chelicerata</taxon>
        <taxon>Merostomata</taxon>
        <taxon>Xiphosura</taxon>
        <taxon>Limulidae</taxon>
        <taxon>Limulus</taxon>
    </lineage>
</organism>
<accession>A0ABM1RY86</accession>
<evidence type="ECO:0000256" key="2">
    <source>
        <dbReference type="SAM" id="Phobius"/>
    </source>
</evidence>
<dbReference type="Proteomes" id="UP000694941">
    <property type="component" value="Unplaced"/>
</dbReference>
<feature type="transmembrane region" description="Helical" evidence="2">
    <location>
        <begin position="12"/>
        <end position="34"/>
    </location>
</feature>
<dbReference type="SUPFAM" id="SSF103473">
    <property type="entry name" value="MFS general substrate transporter"/>
    <property type="match status" value="1"/>
</dbReference>